<keyword evidence="8" id="KW-0611">Plant defense</keyword>
<evidence type="ECO:0000256" key="4">
    <source>
        <dbReference type="ARBA" id="ARBA00022490"/>
    </source>
</evidence>
<dbReference type="InterPro" id="IPR042197">
    <property type="entry name" value="Apaf_helical"/>
</dbReference>
<evidence type="ECO:0000256" key="10">
    <source>
        <dbReference type="ARBA" id="ARBA00023242"/>
    </source>
</evidence>
<dbReference type="Gene3D" id="1.10.8.430">
    <property type="entry name" value="Helical domain of apoptotic protease-activating factors"/>
    <property type="match status" value="1"/>
</dbReference>
<feature type="region of interest" description="Disordered" evidence="13">
    <location>
        <begin position="1410"/>
        <end position="1458"/>
    </location>
</feature>
<dbReference type="InterPro" id="IPR044974">
    <property type="entry name" value="Disease_R_plants"/>
</dbReference>
<dbReference type="Pfam" id="PF01582">
    <property type="entry name" value="TIR"/>
    <property type="match status" value="2"/>
</dbReference>
<dbReference type="SMART" id="SM00369">
    <property type="entry name" value="LRR_TYP"/>
    <property type="match status" value="4"/>
</dbReference>
<gene>
    <name evidence="15" type="primary">N_49</name>
    <name evidence="15" type="ORF">CK203_094071</name>
</gene>
<evidence type="ECO:0000256" key="3">
    <source>
        <dbReference type="ARBA" id="ARBA00011982"/>
    </source>
</evidence>
<protein>
    <recommendedName>
        <fullName evidence="3">ADP-ribosyl cyclase/cyclic ADP-ribose hydrolase</fullName>
        <ecNumber evidence="3">3.2.2.6</ecNumber>
    </recommendedName>
</protein>
<keyword evidence="4" id="KW-0963">Cytoplasm</keyword>
<proteinExistence type="inferred from homology"/>
<dbReference type="EC" id="3.2.2.6" evidence="3"/>
<dbReference type="PANTHER" id="PTHR11017">
    <property type="entry name" value="LEUCINE-RICH REPEAT-CONTAINING PROTEIN"/>
    <property type="match status" value="1"/>
</dbReference>
<dbReference type="Pfam" id="PF00931">
    <property type="entry name" value="NB-ARC"/>
    <property type="match status" value="1"/>
</dbReference>
<comment type="subcellular location">
    <subcellularLocation>
        <location evidence="2">Cytoplasm</location>
    </subcellularLocation>
    <subcellularLocation>
        <location evidence="1">Nucleus</location>
    </subcellularLocation>
</comment>
<dbReference type="SUPFAM" id="SSF52200">
    <property type="entry name" value="Toll/Interleukin receptor TIR domain"/>
    <property type="match status" value="2"/>
</dbReference>
<dbReference type="SUPFAM" id="SSF52540">
    <property type="entry name" value="P-loop containing nucleoside triphosphate hydrolases"/>
    <property type="match status" value="1"/>
</dbReference>
<dbReference type="Gene3D" id="3.40.50.300">
    <property type="entry name" value="P-loop containing nucleotide triphosphate hydrolases"/>
    <property type="match status" value="2"/>
</dbReference>
<dbReference type="Pfam" id="PF07725">
    <property type="entry name" value="LRR_3"/>
    <property type="match status" value="1"/>
</dbReference>
<dbReference type="FunFam" id="3.80.10.10:FF:000386">
    <property type="entry name" value="Disease resistance protein RPS4"/>
    <property type="match status" value="1"/>
</dbReference>
<dbReference type="GO" id="GO:0050832">
    <property type="term" value="P:defense response to fungus"/>
    <property type="evidence" value="ECO:0007669"/>
    <property type="project" value="UniProtKB-ARBA"/>
</dbReference>
<dbReference type="InterPro" id="IPR002182">
    <property type="entry name" value="NB-ARC"/>
</dbReference>
<comment type="similarity">
    <text evidence="12">Belongs to the disease resistance TIR-NB-LRR family.</text>
</comment>
<dbReference type="GO" id="GO:0005737">
    <property type="term" value="C:cytoplasm"/>
    <property type="evidence" value="ECO:0007669"/>
    <property type="project" value="UniProtKB-SubCell"/>
</dbReference>
<organism evidence="15 16">
    <name type="scientific">Vitis vinifera</name>
    <name type="common">Grape</name>
    <dbReference type="NCBI Taxonomy" id="29760"/>
    <lineage>
        <taxon>Eukaryota</taxon>
        <taxon>Viridiplantae</taxon>
        <taxon>Streptophyta</taxon>
        <taxon>Embryophyta</taxon>
        <taxon>Tracheophyta</taxon>
        <taxon>Spermatophyta</taxon>
        <taxon>Magnoliopsida</taxon>
        <taxon>eudicotyledons</taxon>
        <taxon>Gunneridae</taxon>
        <taxon>Pentapetalae</taxon>
        <taxon>rosids</taxon>
        <taxon>Vitales</taxon>
        <taxon>Vitaceae</taxon>
        <taxon>Viteae</taxon>
        <taxon>Vitis</taxon>
    </lineage>
</organism>
<evidence type="ECO:0000256" key="6">
    <source>
        <dbReference type="ARBA" id="ARBA00022737"/>
    </source>
</evidence>
<dbReference type="Pfam" id="PF23282">
    <property type="entry name" value="WHD_ROQ1"/>
    <property type="match status" value="1"/>
</dbReference>
<dbReference type="InterPro" id="IPR032675">
    <property type="entry name" value="LRR_dom_sf"/>
</dbReference>
<keyword evidence="9" id="KW-0520">NAD</keyword>
<name>A0A438E160_VITVI</name>
<dbReference type="Proteomes" id="UP000288805">
    <property type="component" value="Unassembled WGS sequence"/>
</dbReference>
<dbReference type="Gene3D" id="3.80.10.10">
    <property type="entry name" value="Ribonuclease Inhibitor"/>
    <property type="match status" value="3"/>
</dbReference>
<keyword evidence="5" id="KW-0433">Leucine-rich repeat</keyword>
<dbReference type="InterPro" id="IPR035897">
    <property type="entry name" value="Toll_tir_struct_dom_sf"/>
</dbReference>
<evidence type="ECO:0000256" key="11">
    <source>
        <dbReference type="ARBA" id="ARBA00047304"/>
    </source>
</evidence>
<keyword evidence="6" id="KW-0677">Repeat</keyword>
<keyword evidence="7" id="KW-0378">Hydrolase</keyword>
<dbReference type="EMBL" id="QGNW01001437">
    <property type="protein sequence ID" value="RVW41446.1"/>
    <property type="molecule type" value="Genomic_DNA"/>
</dbReference>
<evidence type="ECO:0000256" key="2">
    <source>
        <dbReference type="ARBA" id="ARBA00004496"/>
    </source>
</evidence>
<feature type="compositionally biased region" description="Low complexity" evidence="13">
    <location>
        <begin position="1430"/>
        <end position="1446"/>
    </location>
</feature>
<dbReference type="InterPro" id="IPR001611">
    <property type="entry name" value="Leu-rich_rpt"/>
</dbReference>
<dbReference type="SMART" id="SM00255">
    <property type="entry name" value="TIR"/>
    <property type="match status" value="2"/>
</dbReference>
<evidence type="ECO:0000256" key="8">
    <source>
        <dbReference type="ARBA" id="ARBA00022821"/>
    </source>
</evidence>
<evidence type="ECO:0000259" key="14">
    <source>
        <dbReference type="PROSITE" id="PS50104"/>
    </source>
</evidence>
<evidence type="ECO:0000313" key="16">
    <source>
        <dbReference type="Proteomes" id="UP000288805"/>
    </source>
</evidence>
<dbReference type="PROSITE" id="PS50104">
    <property type="entry name" value="TIR"/>
    <property type="match status" value="2"/>
</dbReference>
<evidence type="ECO:0000256" key="13">
    <source>
        <dbReference type="SAM" id="MobiDB-lite"/>
    </source>
</evidence>
<evidence type="ECO:0000256" key="5">
    <source>
        <dbReference type="ARBA" id="ARBA00022614"/>
    </source>
</evidence>
<dbReference type="GO" id="GO:0043531">
    <property type="term" value="F:ADP binding"/>
    <property type="evidence" value="ECO:0007669"/>
    <property type="project" value="InterPro"/>
</dbReference>
<dbReference type="SUPFAM" id="SSF46785">
    <property type="entry name" value="Winged helix' DNA-binding domain"/>
    <property type="match status" value="1"/>
</dbReference>
<feature type="domain" description="TIR" evidence="14">
    <location>
        <begin position="36"/>
        <end position="192"/>
    </location>
</feature>
<evidence type="ECO:0000313" key="15">
    <source>
        <dbReference type="EMBL" id="RVW41446.1"/>
    </source>
</evidence>
<comment type="caution">
    <text evidence="15">The sequence shown here is derived from an EMBL/GenBank/DDBJ whole genome shotgun (WGS) entry which is preliminary data.</text>
</comment>
<evidence type="ECO:0000256" key="9">
    <source>
        <dbReference type="ARBA" id="ARBA00023027"/>
    </source>
</evidence>
<dbReference type="InterPro" id="IPR045344">
    <property type="entry name" value="C-JID"/>
</dbReference>
<dbReference type="InterPro" id="IPR058192">
    <property type="entry name" value="WHD_ROQ1-like"/>
</dbReference>
<dbReference type="GO" id="GO:0043068">
    <property type="term" value="P:positive regulation of programmed cell death"/>
    <property type="evidence" value="ECO:0007669"/>
    <property type="project" value="UniProtKB-ARBA"/>
</dbReference>
<evidence type="ECO:0000256" key="7">
    <source>
        <dbReference type="ARBA" id="ARBA00022801"/>
    </source>
</evidence>
<evidence type="ECO:0000256" key="1">
    <source>
        <dbReference type="ARBA" id="ARBA00004123"/>
    </source>
</evidence>
<dbReference type="PROSITE" id="PS51450">
    <property type="entry name" value="LRR"/>
    <property type="match status" value="1"/>
</dbReference>
<dbReference type="PANTHER" id="PTHR11017:SF570">
    <property type="entry name" value="DISEASE RESISTANCE PROTEIN (TIR-NBS CLASS)-RELATED"/>
    <property type="match status" value="1"/>
</dbReference>
<accession>A0A438E160</accession>
<dbReference type="SUPFAM" id="SSF52058">
    <property type="entry name" value="L domain-like"/>
    <property type="match status" value="1"/>
</dbReference>
<keyword evidence="10" id="KW-0539">Nucleus</keyword>
<reference evidence="15 16" key="1">
    <citation type="journal article" date="2018" name="PLoS Genet.">
        <title>Population sequencing reveals clonal diversity and ancestral inbreeding in the grapevine cultivar Chardonnay.</title>
        <authorList>
            <person name="Roach M.J."/>
            <person name="Johnson D.L."/>
            <person name="Bohlmann J."/>
            <person name="van Vuuren H.J."/>
            <person name="Jones S.J."/>
            <person name="Pretorius I.S."/>
            <person name="Schmidt S.A."/>
            <person name="Borneman A.R."/>
        </authorList>
    </citation>
    <scope>NUCLEOTIDE SEQUENCE [LARGE SCALE GENOMIC DNA]</scope>
    <source>
        <strain evidence="16">cv. Chardonnay</strain>
        <tissue evidence="15">Leaf</tissue>
    </source>
</reference>
<dbReference type="FunFam" id="3.40.50.10140:FF:000007">
    <property type="entry name" value="Disease resistance protein (TIR-NBS-LRR class)"/>
    <property type="match status" value="2"/>
</dbReference>
<dbReference type="PRINTS" id="PR00364">
    <property type="entry name" value="DISEASERSIST"/>
</dbReference>
<dbReference type="InterPro" id="IPR011713">
    <property type="entry name" value="Leu-rich_rpt_3"/>
</dbReference>
<dbReference type="InterPro" id="IPR003591">
    <property type="entry name" value="Leu-rich_rpt_typical-subtyp"/>
</dbReference>
<evidence type="ECO:0000256" key="12">
    <source>
        <dbReference type="ARBA" id="ARBA00061488"/>
    </source>
</evidence>
<dbReference type="Pfam" id="PF23598">
    <property type="entry name" value="LRR_14"/>
    <property type="match status" value="1"/>
</dbReference>
<dbReference type="Gene3D" id="3.40.50.10140">
    <property type="entry name" value="Toll/interleukin-1 receptor homology (TIR) domain"/>
    <property type="match status" value="2"/>
</dbReference>
<comment type="catalytic activity">
    <reaction evidence="11">
        <text>NAD(+) + H2O = ADP-D-ribose + nicotinamide + H(+)</text>
        <dbReference type="Rhea" id="RHEA:16301"/>
        <dbReference type="ChEBI" id="CHEBI:15377"/>
        <dbReference type="ChEBI" id="CHEBI:15378"/>
        <dbReference type="ChEBI" id="CHEBI:17154"/>
        <dbReference type="ChEBI" id="CHEBI:57540"/>
        <dbReference type="ChEBI" id="CHEBI:57967"/>
        <dbReference type="EC" id="3.2.2.6"/>
    </reaction>
    <physiologicalReaction direction="left-to-right" evidence="11">
        <dbReference type="Rhea" id="RHEA:16302"/>
    </physiologicalReaction>
</comment>
<dbReference type="SUPFAM" id="SSF52075">
    <property type="entry name" value="Outer arm dynein light chain 1"/>
    <property type="match status" value="1"/>
</dbReference>
<dbReference type="GO" id="GO:0061809">
    <property type="term" value="F:NAD+ nucleosidase activity, cyclic ADP-ribose generating"/>
    <property type="evidence" value="ECO:0007669"/>
    <property type="project" value="UniProtKB-EC"/>
</dbReference>
<dbReference type="Pfam" id="PF20160">
    <property type="entry name" value="C-JID"/>
    <property type="match status" value="1"/>
</dbReference>
<sequence length="1458" mass="166069">MICKQSKRLEIQERTSQEFQHTASPPSKGEFIGVLPPTSVYLQFKLNTRHNFTDHLYRALNRKGIRTFRDAEELRKGEEIAPELLKAIEESRICLIILSKNYARSRWCLEELVKIMEWRQSMGQLVFPIFYHVDPSDVRRQTGSYEQAFERHERNPDQIQRWRGALTVVANINGWSEALVIEEITSTICRSLNRELLHVEKNLVGMDCPRMSSSSSCTSIRPWDYEVFLSFKGKDTSHNFTDNLYAALCRKGIHTFRIDDLRGEDIAPGLLYAIEKSRLVLVILSHNYGRSNWCLDELVRIMECREEMGKIVFPVFYHVDPSHVRNQKGSYGEALAYHERNGFGHQTQRWRAALREVGSLSGWHVHDWSEANYIEDITHVILMRFSQKILHVDKKLIGMDYRLDQLEENFPQIIDPLSNDVRMVGIYGFGGIGKTTIAKVLYNRIAAQFMIASFIANVREDSKSRDRLCFKKVLLVLDDVDDLNQLEALAGDHNWFGLGSRIIVTTRDKHLLEVHEMDALYEAKKLDHKEAVEFFSWNAFKQNHPKEDYEIVTNSVVHYVNGLPLGLKVLGSFLYGKTIHQWKSELHKLEREPNREIQCVLMRSYDELDRTQKQIFLDVACFFNGEDKDFVTRILDACNFFAESGLRVLGDKCLISIIDNNIWMHDLLRHMGCGIVGQKFPEDPGKWSRLCYPEVGTKAIKGILFNLSIPKPIHITTESLEMMKNLRLLKIYLDHESSSMRDDNKVKLSKDFEFPSSELRYLYWQGYPLESLPSSFFVEDLVELDMRYSSLTQLWENDTLLEKLNTIRLSCSQHLIEIPDISIRAPNLEKLILDGCSSLLMLHPSIGKMSKLILLNLKNCKKLSSFPSIIDMKALEILNFSGCSGLKKFPDIRGNMDRLLELHLASTAIEELPSSIGHITRLVLLDLKRCKNLKSLPTSICRLKSLEYLFLSGCSKLENFPEVVVDMENLKELLLDGTSIEGLPSSIDRLKGLVLLNLRKCQNLVSLPKGMCKLTSLETLIISGCSQLNNLPRNLGSLQCLAQLHADGTAITQPPDSIVLLRNLQVLIYPGCKILAPTSLGSLFSFWLLHRNSSNGVGLRLPSSLFSFRSFTNLDLSDLKLIEGAIPNDICSLISLKKLDLSRNNFLSIPAGISQLTNLKDLRLGHCQSLVIIPELPPSIRDVDAHNCTALFPSSSSVCTLQGLQFLFYTCSKPVEDQSSDQKRNALQRFPHNDASSSASVSSVTTSPVVMQKLLENIAFSIVFPCSGIPEWIWHQNVGSIIKIELPTDWYNDDFLGFVLCSILEHLPERIICRLNSDVFYYGDLKDFGHDFHWKGDILGSEHVWLGYQPCSQLRLFQFNDPNDWNYIEISFEAAHRFNSSASNVVKKCGVCLIYAEDLEGIHPQNRKQLKSRGCNVVERSSDRDGLHGSGMDSSSSGSSQGPSNSPTLKLKRKRPQE</sequence>
<dbReference type="GO" id="GO:0007165">
    <property type="term" value="P:signal transduction"/>
    <property type="evidence" value="ECO:0007669"/>
    <property type="project" value="InterPro"/>
</dbReference>
<feature type="domain" description="TIR" evidence="14">
    <location>
        <begin position="223"/>
        <end position="385"/>
    </location>
</feature>
<dbReference type="InterPro" id="IPR027417">
    <property type="entry name" value="P-loop_NTPase"/>
</dbReference>
<dbReference type="GO" id="GO:0005634">
    <property type="term" value="C:nucleus"/>
    <property type="evidence" value="ECO:0007669"/>
    <property type="project" value="UniProtKB-SubCell"/>
</dbReference>
<dbReference type="InterPro" id="IPR000157">
    <property type="entry name" value="TIR_dom"/>
</dbReference>
<dbReference type="InterPro" id="IPR055414">
    <property type="entry name" value="LRR_R13L4/SHOC2-like"/>
</dbReference>
<dbReference type="InterPro" id="IPR036390">
    <property type="entry name" value="WH_DNA-bd_sf"/>
</dbReference>